<sequence length="73" mass="8465">MLERLSNCVFRSTLHRVVADQERYSIAFFLSPSHDGIIECLPTCKSEENPAKFPPIKCRELLCSRFTKSFQQN</sequence>
<dbReference type="EMBL" id="CM051401">
    <property type="protein sequence ID" value="KAJ4713848.1"/>
    <property type="molecule type" value="Genomic_DNA"/>
</dbReference>
<reference evidence="1 2" key="1">
    <citation type="journal article" date="2023" name="Science">
        <title>Complex scaffold remodeling in plant triterpene biosynthesis.</title>
        <authorList>
            <person name="De La Pena R."/>
            <person name="Hodgson H."/>
            <person name="Liu J.C."/>
            <person name="Stephenson M.J."/>
            <person name="Martin A.C."/>
            <person name="Owen C."/>
            <person name="Harkess A."/>
            <person name="Leebens-Mack J."/>
            <person name="Jimenez L.E."/>
            <person name="Osbourn A."/>
            <person name="Sattely E.S."/>
        </authorList>
    </citation>
    <scope>NUCLEOTIDE SEQUENCE [LARGE SCALE GENOMIC DNA]</scope>
    <source>
        <strain evidence="2">cv. JPN11</strain>
        <tissue evidence="1">Leaf</tissue>
    </source>
</reference>
<gene>
    <name evidence="1" type="ORF">OWV82_015887</name>
</gene>
<proteinExistence type="predicted"/>
<dbReference type="Proteomes" id="UP001164539">
    <property type="component" value="Chromosome 8"/>
</dbReference>
<evidence type="ECO:0000313" key="1">
    <source>
        <dbReference type="EMBL" id="KAJ4713848.1"/>
    </source>
</evidence>
<accession>A0ACC1XS00</accession>
<keyword evidence="2" id="KW-1185">Reference proteome</keyword>
<evidence type="ECO:0000313" key="2">
    <source>
        <dbReference type="Proteomes" id="UP001164539"/>
    </source>
</evidence>
<protein>
    <submittedName>
        <fullName evidence="1">2-oxoglutarate (2OG) and Fe(II)-dependent oxygenase superfamily protein</fullName>
    </submittedName>
</protein>
<organism evidence="1 2">
    <name type="scientific">Melia azedarach</name>
    <name type="common">Chinaberry tree</name>
    <dbReference type="NCBI Taxonomy" id="155640"/>
    <lineage>
        <taxon>Eukaryota</taxon>
        <taxon>Viridiplantae</taxon>
        <taxon>Streptophyta</taxon>
        <taxon>Embryophyta</taxon>
        <taxon>Tracheophyta</taxon>
        <taxon>Spermatophyta</taxon>
        <taxon>Magnoliopsida</taxon>
        <taxon>eudicotyledons</taxon>
        <taxon>Gunneridae</taxon>
        <taxon>Pentapetalae</taxon>
        <taxon>rosids</taxon>
        <taxon>malvids</taxon>
        <taxon>Sapindales</taxon>
        <taxon>Meliaceae</taxon>
        <taxon>Melia</taxon>
    </lineage>
</organism>
<comment type="caution">
    <text evidence="1">The sequence shown here is derived from an EMBL/GenBank/DDBJ whole genome shotgun (WGS) entry which is preliminary data.</text>
</comment>
<name>A0ACC1XS00_MELAZ</name>